<dbReference type="Proteomes" id="UP000230392">
    <property type="component" value="Unassembled WGS sequence"/>
</dbReference>
<name>A0A2G9YCR9_9BACT</name>
<evidence type="ECO:0008006" key="4">
    <source>
        <dbReference type="Google" id="ProtNLM"/>
    </source>
</evidence>
<dbReference type="GO" id="GO:0016853">
    <property type="term" value="F:isomerase activity"/>
    <property type="evidence" value="ECO:0007669"/>
    <property type="project" value="InterPro"/>
</dbReference>
<comment type="caution">
    <text evidence="2">The sequence shown here is derived from an EMBL/GenBank/DDBJ whole genome shotgun (WGS) entry which is preliminary data.</text>
</comment>
<dbReference type="Pfam" id="PF16257">
    <property type="entry name" value="UxaE"/>
    <property type="match status" value="1"/>
</dbReference>
<protein>
    <recommendedName>
        <fullName evidence="4">Tagaturonate/fructuronate epimerase</fullName>
    </recommendedName>
</protein>
<feature type="region of interest" description="Disordered" evidence="1">
    <location>
        <begin position="185"/>
        <end position="205"/>
    </location>
</feature>
<dbReference type="EMBL" id="PCRF01000081">
    <property type="protein sequence ID" value="PIP16513.1"/>
    <property type="molecule type" value="Genomic_DNA"/>
</dbReference>
<evidence type="ECO:0000313" key="2">
    <source>
        <dbReference type="EMBL" id="PIP16513.1"/>
    </source>
</evidence>
<dbReference type="AlphaFoldDB" id="A0A2G9YCR9"/>
<proteinExistence type="predicted"/>
<reference evidence="2 3" key="1">
    <citation type="submission" date="2017-09" db="EMBL/GenBank/DDBJ databases">
        <title>Depth-based differentiation of microbial function through sediment-hosted aquifers and enrichment of novel symbionts in the deep terrestrial subsurface.</title>
        <authorList>
            <person name="Probst A.J."/>
            <person name="Ladd B."/>
            <person name="Jarett J.K."/>
            <person name="Geller-Mcgrath D.E."/>
            <person name="Sieber C.M."/>
            <person name="Emerson J.B."/>
            <person name="Anantharaman K."/>
            <person name="Thomas B.C."/>
            <person name="Malmstrom R."/>
            <person name="Stieglmeier M."/>
            <person name="Klingl A."/>
            <person name="Woyke T."/>
            <person name="Ryan C.M."/>
            <person name="Banfield J.F."/>
        </authorList>
    </citation>
    <scope>NUCLEOTIDE SEQUENCE [LARGE SCALE GENOMIC DNA]</scope>
    <source>
        <strain evidence="2">CG23_combo_of_CG06-09_8_20_14_all_48_7</strain>
    </source>
</reference>
<sequence length="482" mass="54031">MDVEKFVSLLPGYYPYPESFQQRDSASFLMVRDEQQKYLAVLGEGSKRFEGTALSDNLRLCPLNGRNAALIREIFPELKPGPASKKISFGFGDRLGLATPAHIKSLGNRPVFPVFAQQSVRENNRTKRTFQNIVDDAFWGCFQAGYIGPFGADADHLKEISQIKEAISAGYSMFTIDLSDYLNPPPPLSSPARGEDSLTTSLPLEGGGVGGGDMENFFKDKEYTIAGKSYRFSLPEIRRLIVTFVPGLNFAMECYQTLKASLPAVDFEVSVDETKQTTTPLSHIFVVEYLRRNGVSFTSLAPKFPGEFEKAIDYKGDLAEFAEGFRQHTEICRFFGGYRLSVHSGSDKFAVYPIIRKISDAFHIKTAGTSWLQAVKTLALRTPSFYRRIHQCALNNISQDRIGYSVNLNLNKIPALENIEDEDLVTLFSLPDCRQLLHITYGSVLAQFQPEIFSGLHQYEEDHYQLITEHLNKHLDVLLPGG</sequence>
<gene>
    <name evidence="2" type="ORF">COX46_01760</name>
</gene>
<accession>A0A2G9YCR9</accession>
<organism evidence="2 3">
    <name type="scientific">bacterium (Candidatus Ratteibacteria) CG23_combo_of_CG06-09_8_20_14_all_48_7</name>
    <dbReference type="NCBI Taxonomy" id="2014292"/>
    <lineage>
        <taxon>Bacteria</taxon>
        <taxon>Candidatus Ratteibacteria</taxon>
    </lineage>
</organism>
<evidence type="ECO:0000313" key="3">
    <source>
        <dbReference type="Proteomes" id="UP000230392"/>
    </source>
</evidence>
<evidence type="ECO:0000256" key="1">
    <source>
        <dbReference type="SAM" id="MobiDB-lite"/>
    </source>
</evidence>
<dbReference type="InterPro" id="IPR032586">
    <property type="entry name" value="UxaE"/>
</dbReference>